<gene>
    <name evidence="2" type="ORF">EAV92_22230</name>
</gene>
<dbReference type="GO" id="GO:0071949">
    <property type="term" value="F:FAD binding"/>
    <property type="evidence" value="ECO:0007669"/>
    <property type="project" value="InterPro"/>
</dbReference>
<name>A0A3G3K3E2_9BACL</name>
<keyword evidence="3" id="KW-1185">Reference proteome</keyword>
<dbReference type="SUPFAM" id="SSF51905">
    <property type="entry name" value="FAD/NAD(P)-binding domain"/>
    <property type="match status" value="1"/>
</dbReference>
<dbReference type="Proteomes" id="UP000269097">
    <property type="component" value="Chromosome"/>
</dbReference>
<evidence type="ECO:0000259" key="1">
    <source>
        <dbReference type="Pfam" id="PF01494"/>
    </source>
</evidence>
<dbReference type="EMBL" id="CP033433">
    <property type="protein sequence ID" value="AYQ75034.1"/>
    <property type="molecule type" value="Genomic_DNA"/>
</dbReference>
<feature type="domain" description="FAD-binding" evidence="1">
    <location>
        <begin position="4"/>
        <end position="323"/>
    </location>
</feature>
<dbReference type="InterPro" id="IPR050407">
    <property type="entry name" value="Geranylgeranyl_reductase"/>
</dbReference>
<dbReference type="InterPro" id="IPR036188">
    <property type="entry name" value="FAD/NAD-bd_sf"/>
</dbReference>
<dbReference type="PRINTS" id="PR00420">
    <property type="entry name" value="RNGMNOXGNASE"/>
</dbReference>
<evidence type="ECO:0000313" key="3">
    <source>
        <dbReference type="Proteomes" id="UP000269097"/>
    </source>
</evidence>
<dbReference type="PANTHER" id="PTHR42685">
    <property type="entry name" value="GERANYLGERANYL DIPHOSPHATE REDUCTASE"/>
    <property type="match status" value="1"/>
</dbReference>
<proteinExistence type="predicted"/>
<sequence>MKSEYDVIVVGARAAGAALAYELAQEGFEVLLLDENLFPSDTLCVNHLHGDSLAMLHEMGVLDRLLAAGGPRYRRAKFYSDGTVIGGLLPGGEEASSCLCVRRQIFDNVLLDHAKKQSGVRMLEGFKVVGLLRENGVVTGVIGQHRDGRAVSFSAHLVVGADGRMSTVRLMAESARIYSETVPIACYVAYVTEYEQDDAPLAEFFESREGSAAVFPTSGGRHAVRIVFPLSSEVWCSRFSAHPETAFPAFVAEAFGGTLLPKRLKAAKIESVRGAQGFENGWYQGMGAGWALAGDALTCRDPRYGQGVHDALYGAKLLAAVLSDYHPRHWGRNWELIGSVYQSALEKRLLSRFRQACTRTEALSDPAQKADILRRIAADPSAAPIFLGFMSGIIEPEEWEREIGRLTTAQPLPQ</sequence>
<dbReference type="RefSeq" id="WP_123043114.1">
    <property type="nucleotide sequence ID" value="NZ_CP033433.1"/>
</dbReference>
<dbReference type="KEGG" id="coh:EAV92_22230"/>
<dbReference type="InterPro" id="IPR002938">
    <property type="entry name" value="FAD-bd"/>
</dbReference>
<organism evidence="2 3">
    <name type="scientific">Cohnella candidum</name>
    <dbReference type="NCBI Taxonomy" id="2674991"/>
    <lineage>
        <taxon>Bacteria</taxon>
        <taxon>Bacillati</taxon>
        <taxon>Bacillota</taxon>
        <taxon>Bacilli</taxon>
        <taxon>Bacillales</taxon>
        <taxon>Paenibacillaceae</taxon>
        <taxon>Cohnella</taxon>
    </lineage>
</organism>
<dbReference type="PANTHER" id="PTHR42685:SF22">
    <property type="entry name" value="CONDITIONED MEDIUM FACTOR RECEPTOR 1"/>
    <property type="match status" value="1"/>
</dbReference>
<protein>
    <submittedName>
        <fullName evidence="2">NAD(P)/FAD-dependent oxidoreductase</fullName>
    </submittedName>
</protein>
<accession>A0A3G3K3E2</accession>
<dbReference type="AlphaFoldDB" id="A0A3G3K3E2"/>
<dbReference type="Pfam" id="PF01494">
    <property type="entry name" value="FAD_binding_3"/>
    <property type="match status" value="1"/>
</dbReference>
<evidence type="ECO:0000313" key="2">
    <source>
        <dbReference type="EMBL" id="AYQ75034.1"/>
    </source>
</evidence>
<dbReference type="Gene3D" id="3.50.50.60">
    <property type="entry name" value="FAD/NAD(P)-binding domain"/>
    <property type="match status" value="1"/>
</dbReference>
<reference evidence="2 3" key="1">
    <citation type="submission" date="2018-10" db="EMBL/GenBank/DDBJ databases">
        <title>Genome Sequence of Cohnella sp.</title>
        <authorList>
            <person name="Srinivasan S."/>
            <person name="Kim M.K."/>
        </authorList>
    </citation>
    <scope>NUCLEOTIDE SEQUENCE [LARGE SCALE GENOMIC DNA]</scope>
    <source>
        <strain evidence="2 3">18JY8-7</strain>
    </source>
</reference>